<name>A0A5E7RV68_PSEFL</name>
<evidence type="ECO:0000313" key="2">
    <source>
        <dbReference type="EMBL" id="VVP78392.1"/>
    </source>
</evidence>
<organism evidence="2 3">
    <name type="scientific">Pseudomonas fluorescens</name>
    <dbReference type="NCBI Taxonomy" id="294"/>
    <lineage>
        <taxon>Bacteria</taxon>
        <taxon>Pseudomonadati</taxon>
        <taxon>Pseudomonadota</taxon>
        <taxon>Gammaproteobacteria</taxon>
        <taxon>Pseudomonadales</taxon>
        <taxon>Pseudomonadaceae</taxon>
        <taxon>Pseudomonas</taxon>
    </lineage>
</organism>
<dbReference type="RefSeq" id="WP_150785550.1">
    <property type="nucleotide sequence ID" value="NZ_CABVJF010000002.1"/>
</dbReference>
<accession>A0A5E7RV68</accession>
<sequence length="599" mass="62212">MTDISALEAYAGQLSEAASRSNAASVKQHGYIHGDDQADVDTENGPVPSIAKQARLSREKTSTLEADLADPSQGGGKVWCRHTRVASAVARSVNDRLSDHINLLDKLSPAQRANVESGAGTLDCTDAWDALLMDLKYPGPFVYPVTPKVSLPMGAIYFASEKVIEQRIHIVGHGGGQSGGDYGTTIKFPADCSGLIFKKANTGPSENGSDGSILEGVFVQGGGINAGARTKHGIDMQARIQLRNSTVNGFSGSGVNIVADVANRKNANLWVLDVVKLRGNGVHGLYVQGGDSNAGIATMVDASNNNRCGINDESFLGNTYLSCHTSANGKQGQVHYAGNRYYCKSNTLGGSTTPGTNSAVWGLVGAGAVHPVYPDWVSGGEYYIGFSYRSTGSNARNVFLGCYAEGAQPPAHILKPAVVIGGILGAGPLTPESTALVLSDNRISDFENTNNSSLYTFSIGLKGTNTVLGLFAVGDHSNGLCQQWDPTLGAWVWKHANSTQLSYMTAANTTITAGRPSPIGGGVMGIPRPIVLGSGSGQRMFGKATWTGAVNPPSGVFAQGDTYIFAGASTIGGKVGISCTTGGDAGVTAVFGKWGEIVA</sequence>
<dbReference type="EMBL" id="CABVJF010000002">
    <property type="protein sequence ID" value="VVP78392.1"/>
    <property type="molecule type" value="Genomic_DNA"/>
</dbReference>
<protein>
    <submittedName>
        <fullName evidence="2">Uncharacterized protein</fullName>
    </submittedName>
</protein>
<evidence type="ECO:0000256" key="1">
    <source>
        <dbReference type="SAM" id="MobiDB-lite"/>
    </source>
</evidence>
<reference evidence="2 3" key="1">
    <citation type="submission" date="2019-09" db="EMBL/GenBank/DDBJ databases">
        <authorList>
            <person name="Chandra G."/>
            <person name="Truman W A."/>
        </authorList>
    </citation>
    <scope>NUCLEOTIDE SEQUENCE [LARGE SCALE GENOMIC DNA]</scope>
    <source>
        <strain evidence="2">PS928</strain>
    </source>
</reference>
<proteinExistence type="predicted"/>
<evidence type="ECO:0000313" key="3">
    <source>
        <dbReference type="Proteomes" id="UP000381378"/>
    </source>
</evidence>
<feature type="region of interest" description="Disordered" evidence="1">
    <location>
        <begin position="18"/>
        <end position="47"/>
    </location>
</feature>
<gene>
    <name evidence="2" type="ORF">PS928_00476</name>
</gene>
<dbReference type="Proteomes" id="UP000381378">
    <property type="component" value="Unassembled WGS sequence"/>
</dbReference>
<dbReference type="AlphaFoldDB" id="A0A5E7RV68"/>
<dbReference type="OrthoDB" id="7032323at2"/>